<proteinExistence type="predicted"/>
<reference evidence="10 11" key="1">
    <citation type="submission" date="2021-06" db="EMBL/GenBank/DDBJ databases">
        <authorList>
            <person name="Kallberg Y."/>
            <person name="Tangrot J."/>
            <person name="Rosling A."/>
        </authorList>
    </citation>
    <scope>NUCLEOTIDE SEQUENCE [LARGE SCALE GENOMIC DNA]</scope>
    <source>
        <strain evidence="10 11">120-4 pot B 10/14</strain>
    </source>
</reference>
<organism evidence="10 11">
    <name type="scientific">Gigaspora margarita</name>
    <dbReference type="NCBI Taxonomy" id="4874"/>
    <lineage>
        <taxon>Eukaryota</taxon>
        <taxon>Fungi</taxon>
        <taxon>Fungi incertae sedis</taxon>
        <taxon>Mucoromycota</taxon>
        <taxon>Glomeromycotina</taxon>
        <taxon>Glomeromycetes</taxon>
        <taxon>Diversisporales</taxon>
        <taxon>Gigasporaceae</taxon>
        <taxon>Gigaspora</taxon>
    </lineage>
</organism>
<feature type="domain" description="WSC" evidence="9">
    <location>
        <begin position="95"/>
        <end position="189"/>
    </location>
</feature>
<protein>
    <submittedName>
        <fullName evidence="10">39478_t:CDS:1</fullName>
    </submittedName>
</protein>
<feature type="compositionally biased region" description="Basic and acidic residues" evidence="7">
    <location>
        <begin position="265"/>
        <end position="274"/>
    </location>
</feature>
<evidence type="ECO:0000259" key="9">
    <source>
        <dbReference type="PROSITE" id="PS51212"/>
    </source>
</evidence>
<evidence type="ECO:0000256" key="5">
    <source>
        <dbReference type="ARBA" id="ARBA00023136"/>
    </source>
</evidence>
<gene>
    <name evidence="10" type="ORF">GMARGA_LOCUS3734</name>
</gene>
<dbReference type="InterPro" id="IPR002889">
    <property type="entry name" value="WSC_carb-bd"/>
</dbReference>
<evidence type="ECO:0000256" key="3">
    <source>
        <dbReference type="ARBA" id="ARBA00022729"/>
    </source>
</evidence>
<dbReference type="PROSITE" id="PS51212">
    <property type="entry name" value="WSC"/>
    <property type="match status" value="2"/>
</dbReference>
<evidence type="ECO:0000256" key="7">
    <source>
        <dbReference type="SAM" id="MobiDB-lite"/>
    </source>
</evidence>
<feature type="compositionally biased region" description="Basic and acidic residues" evidence="7">
    <location>
        <begin position="360"/>
        <end position="370"/>
    </location>
</feature>
<keyword evidence="2 8" id="KW-0812">Transmembrane</keyword>
<comment type="caution">
    <text evidence="10">The sequence shown here is derived from an EMBL/GenBank/DDBJ whole genome shotgun (WGS) entry which is preliminary data.</text>
</comment>
<dbReference type="InterPro" id="IPR051836">
    <property type="entry name" value="Kremen_rcpt"/>
</dbReference>
<dbReference type="Pfam" id="PF01822">
    <property type="entry name" value="WSC"/>
    <property type="match status" value="2"/>
</dbReference>
<keyword evidence="3" id="KW-0732">Signal</keyword>
<sequence>MDPGLCITHCTDYLFKFVALSNGSEYRCGKPNSLQGFIKVNDTNCNITCVSNLSYICGGVKSYIIYDAETSLPSHKPPNITINEKLAIINNLKNDGLYLGCIKESPYCNQRMFNGTSQNLSNMTIDRCIEICEQNNFKYIGLEIGTQCFCTNNYNNVNQLDMSECSSSCGGNNSQICGGPLAISVYNISKLVTNTTNMNSTKNGTNTILISVLIIVIVILIVGLLACFRCIRSSDNIDNGGEDINLDNIRNRNLDKGEGQNLDNIRNRNLDKGEGQNLDNIKNRNLDEGKGQILDNVRNKNLGEGEGQILDNIKNRNLDEDEGQDLDNVKKKNLDEDEGQNLDNVRNRNLGEVKGQNADVTHDKKIENSSHRTPPNNS</sequence>
<evidence type="ECO:0000256" key="6">
    <source>
        <dbReference type="ARBA" id="ARBA00023180"/>
    </source>
</evidence>
<dbReference type="Proteomes" id="UP000789901">
    <property type="component" value="Unassembled WGS sequence"/>
</dbReference>
<keyword evidence="5 8" id="KW-0472">Membrane</keyword>
<evidence type="ECO:0000256" key="8">
    <source>
        <dbReference type="SAM" id="Phobius"/>
    </source>
</evidence>
<keyword evidence="4 8" id="KW-1133">Transmembrane helix</keyword>
<keyword evidence="11" id="KW-1185">Reference proteome</keyword>
<accession>A0ABN7U860</accession>
<evidence type="ECO:0000256" key="2">
    <source>
        <dbReference type="ARBA" id="ARBA00022692"/>
    </source>
</evidence>
<evidence type="ECO:0000256" key="4">
    <source>
        <dbReference type="ARBA" id="ARBA00022989"/>
    </source>
</evidence>
<feature type="region of interest" description="Disordered" evidence="7">
    <location>
        <begin position="313"/>
        <end position="378"/>
    </location>
</feature>
<name>A0ABN7U860_GIGMA</name>
<dbReference type="PANTHER" id="PTHR24269:SF16">
    <property type="entry name" value="PROTEIN SLG1"/>
    <property type="match status" value="1"/>
</dbReference>
<comment type="subcellular location">
    <subcellularLocation>
        <location evidence="1">Membrane</location>
        <topology evidence="1">Single-pass membrane protein</topology>
    </subcellularLocation>
</comment>
<dbReference type="SMART" id="SM00321">
    <property type="entry name" value="WSC"/>
    <property type="match status" value="1"/>
</dbReference>
<evidence type="ECO:0000313" key="10">
    <source>
        <dbReference type="EMBL" id="CAG8533440.1"/>
    </source>
</evidence>
<evidence type="ECO:0000256" key="1">
    <source>
        <dbReference type="ARBA" id="ARBA00004167"/>
    </source>
</evidence>
<feature type="region of interest" description="Disordered" evidence="7">
    <location>
        <begin position="252"/>
        <end position="276"/>
    </location>
</feature>
<dbReference type="PANTHER" id="PTHR24269">
    <property type="entry name" value="KREMEN PROTEIN"/>
    <property type="match status" value="1"/>
</dbReference>
<keyword evidence="6" id="KW-0325">Glycoprotein</keyword>
<dbReference type="EMBL" id="CAJVQB010001385">
    <property type="protein sequence ID" value="CAG8533440.1"/>
    <property type="molecule type" value="Genomic_DNA"/>
</dbReference>
<feature type="transmembrane region" description="Helical" evidence="8">
    <location>
        <begin position="208"/>
        <end position="228"/>
    </location>
</feature>
<feature type="domain" description="WSC" evidence="9">
    <location>
        <begin position="1"/>
        <end position="69"/>
    </location>
</feature>
<evidence type="ECO:0000313" key="11">
    <source>
        <dbReference type="Proteomes" id="UP000789901"/>
    </source>
</evidence>